<dbReference type="Proteomes" id="UP001315860">
    <property type="component" value="Chromosome"/>
</dbReference>
<dbReference type="PANTHER" id="PTHR48207">
    <property type="entry name" value="SUCCINATE--HYDROXYMETHYLGLUTARATE COA-TRANSFERASE"/>
    <property type="match status" value="1"/>
</dbReference>
<dbReference type="InterPro" id="IPR044855">
    <property type="entry name" value="CoA-Trfase_III_dom3_sf"/>
</dbReference>
<proteinExistence type="predicted"/>
<dbReference type="EMBL" id="CP101990">
    <property type="protein sequence ID" value="UUI69761.1"/>
    <property type="molecule type" value="Genomic_DNA"/>
</dbReference>
<sequence length="417" mass="44060">MSAPLTGIRVLDLTQYIAGPGATSVLADLGADVIKVEPVRGEATRHLGSFGQGMFHAYNRGKRSIAVNLATTQGRDIASSLMAGADVVVQNLRPGAMERMGLGPNQVRQGGSGRPGNPGLIHVSISGFGSSGVAAKRAGLDIAAQAESGLMSITGETDREPQRVGFAVVDVATANAAAQAILAALLHRERGGPGADIDLSLIETAINIQSANLIEYFSTGRVPFRSGNGQPSAAPAADLIRTRDGHIVLSSYTPPHWAKLCALIGRPELVNDPRLGTLDARVANRDFLHEVLDSAFESMDADACVEWLAENGLVAGAVRTYEQMAESDNVKELGIIGKIENPSHDTPDRYVRLPYRISTVDDQSGASRAPHLGEHTVAILAELGHSQDRIDELVENEVVVANADIPPTSEDVRSRVL</sequence>
<organism evidence="2 3">
    <name type="scientific">Aeromicrobium duanguangcaii</name>
    <dbReference type="NCBI Taxonomy" id="2968086"/>
    <lineage>
        <taxon>Bacteria</taxon>
        <taxon>Bacillati</taxon>
        <taxon>Actinomycetota</taxon>
        <taxon>Actinomycetes</taxon>
        <taxon>Propionibacteriales</taxon>
        <taxon>Nocardioidaceae</taxon>
        <taxon>Aeromicrobium</taxon>
    </lineage>
</organism>
<dbReference type="Pfam" id="PF02515">
    <property type="entry name" value="CoA_transf_3"/>
    <property type="match status" value="1"/>
</dbReference>
<dbReference type="SUPFAM" id="SSF89796">
    <property type="entry name" value="CoA-transferase family III (CaiB/BaiF)"/>
    <property type="match status" value="1"/>
</dbReference>
<accession>A0ABY5KJV2</accession>
<dbReference type="InterPro" id="IPR003673">
    <property type="entry name" value="CoA-Trfase_fam_III"/>
</dbReference>
<evidence type="ECO:0000313" key="3">
    <source>
        <dbReference type="Proteomes" id="UP001315860"/>
    </source>
</evidence>
<reference evidence="2 3" key="1">
    <citation type="submission" date="2022-07" db="EMBL/GenBank/DDBJ databases">
        <title>Novel species in genus Aeromicrobium.</title>
        <authorList>
            <person name="Ye L."/>
        </authorList>
    </citation>
    <scope>NUCLEOTIDE SEQUENCE [LARGE SCALE GENOMIC DNA]</scope>
    <source>
        <strain evidence="3">zg-Y50</strain>
    </source>
</reference>
<dbReference type="PANTHER" id="PTHR48207:SF3">
    <property type="entry name" value="SUCCINATE--HYDROXYMETHYLGLUTARATE COA-TRANSFERASE"/>
    <property type="match status" value="1"/>
</dbReference>
<name>A0ABY5KJV2_9ACTN</name>
<dbReference type="Gene3D" id="3.40.50.10540">
    <property type="entry name" value="Crotonobetainyl-coa:carnitine coa-transferase, domain 1"/>
    <property type="match status" value="1"/>
</dbReference>
<keyword evidence="3" id="KW-1185">Reference proteome</keyword>
<dbReference type="Gene3D" id="3.30.1540.10">
    <property type="entry name" value="formyl-coa transferase, domain 3"/>
    <property type="match status" value="1"/>
</dbReference>
<evidence type="ECO:0000256" key="1">
    <source>
        <dbReference type="ARBA" id="ARBA00022679"/>
    </source>
</evidence>
<keyword evidence="1 2" id="KW-0808">Transferase</keyword>
<gene>
    <name evidence="2" type="ORF">NP095_06620</name>
</gene>
<dbReference type="GO" id="GO:0016740">
    <property type="term" value="F:transferase activity"/>
    <property type="evidence" value="ECO:0007669"/>
    <property type="project" value="UniProtKB-KW"/>
</dbReference>
<protein>
    <submittedName>
        <fullName evidence="2">CoA transferase</fullName>
    </submittedName>
</protein>
<dbReference type="InterPro" id="IPR050483">
    <property type="entry name" value="CoA-transferase_III_domain"/>
</dbReference>
<dbReference type="InterPro" id="IPR023606">
    <property type="entry name" value="CoA-Trfase_III_dom_1_sf"/>
</dbReference>
<evidence type="ECO:0000313" key="2">
    <source>
        <dbReference type="EMBL" id="UUI69761.1"/>
    </source>
</evidence>
<dbReference type="RefSeq" id="WP_232416766.1">
    <property type="nucleotide sequence ID" value="NZ_CP101990.1"/>
</dbReference>